<dbReference type="PANTHER" id="PTHR40265">
    <property type="entry name" value="BLL2707 PROTEIN"/>
    <property type="match status" value="1"/>
</dbReference>
<dbReference type="PANTHER" id="PTHR40265:SF1">
    <property type="entry name" value="GLYOXALASE-LIKE DOMAIN-CONTAINING PROTEIN"/>
    <property type="match status" value="1"/>
</dbReference>
<dbReference type="EMBL" id="JBHUDO010000002">
    <property type="protein sequence ID" value="MFD1645482.1"/>
    <property type="molecule type" value="Genomic_DNA"/>
</dbReference>
<dbReference type="Proteomes" id="UP001597034">
    <property type="component" value="Unassembled WGS sequence"/>
</dbReference>
<keyword evidence="3" id="KW-1185">Reference proteome</keyword>
<evidence type="ECO:0000259" key="1">
    <source>
        <dbReference type="Pfam" id="PF13468"/>
    </source>
</evidence>
<dbReference type="Gene3D" id="3.10.180.10">
    <property type="entry name" value="2,3-Dihydroxybiphenyl 1,2-Dioxygenase, domain 1"/>
    <property type="match status" value="1"/>
</dbReference>
<name>A0ABD6DHI2_9EURY</name>
<dbReference type="Pfam" id="PF13468">
    <property type="entry name" value="Glyoxalase_3"/>
    <property type="match status" value="1"/>
</dbReference>
<dbReference type="InterPro" id="IPR025870">
    <property type="entry name" value="Glyoxalase-like_dom"/>
</dbReference>
<sequence length="276" mass="29652">MDIRIDHVASAWADREAGEAACDAVGLPTTYGGEHADGSTDMSIVGFPDGSYLELITNTGEAEPSRWPEFIAGDAGPAAWCVEVDDLRTALSRALDAGVRVAGPDRDGRARPDGVAVEWETAILGESLGATLPFLIEDRTPRRYRITPDPELVDSPLTGISEVVVLTDDATALTRPFDRLFGVPRPETVETDSFGARLHRFAGAGVALAEPAGDRLTARLDEFGPAPCAVLVETNDLGRAADSFSLTAPERWGDDRVAWFDHPALREWLGVVEYAH</sequence>
<protein>
    <submittedName>
        <fullName evidence="2">VOC family protein</fullName>
    </submittedName>
</protein>
<dbReference type="RefSeq" id="WP_256399003.1">
    <property type="nucleotide sequence ID" value="NZ_JANHJR010000001.1"/>
</dbReference>
<dbReference type="AlphaFoldDB" id="A0ABD6DHI2"/>
<gene>
    <name evidence="2" type="ORF">ACFSBL_07290</name>
</gene>
<evidence type="ECO:0000313" key="2">
    <source>
        <dbReference type="EMBL" id="MFD1645482.1"/>
    </source>
</evidence>
<accession>A0ABD6DHI2</accession>
<comment type="caution">
    <text evidence="2">The sequence shown here is derived from an EMBL/GenBank/DDBJ whole genome shotgun (WGS) entry which is preliminary data.</text>
</comment>
<organism evidence="2 3">
    <name type="scientific">Haloarchaeobius litoreus</name>
    <dbReference type="NCBI Taxonomy" id="755306"/>
    <lineage>
        <taxon>Archaea</taxon>
        <taxon>Methanobacteriati</taxon>
        <taxon>Methanobacteriota</taxon>
        <taxon>Stenosarchaea group</taxon>
        <taxon>Halobacteria</taxon>
        <taxon>Halobacteriales</taxon>
        <taxon>Halorubellaceae</taxon>
        <taxon>Haloarchaeobius</taxon>
    </lineage>
</organism>
<reference evidence="2 3" key="1">
    <citation type="journal article" date="2019" name="Int. J. Syst. Evol. Microbiol.">
        <title>The Global Catalogue of Microorganisms (GCM) 10K type strain sequencing project: providing services to taxonomists for standard genome sequencing and annotation.</title>
        <authorList>
            <consortium name="The Broad Institute Genomics Platform"/>
            <consortium name="The Broad Institute Genome Sequencing Center for Infectious Disease"/>
            <person name="Wu L."/>
            <person name="Ma J."/>
        </authorList>
    </citation>
    <scope>NUCLEOTIDE SEQUENCE [LARGE SCALE GENOMIC DNA]</scope>
    <source>
        <strain evidence="2 3">CGMCC 1.10390</strain>
    </source>
</reference>
<proteinExistence type="predicted"/>
<dbReference type="InterPro" id="IPR029068">
    <property type="entry name" value="Glyas_Bleomycin-R_OHBP_Dase"/>
</dbReference>
<feature type="domain" description="Glyoxalase-like" evidence="1">
    <location>
        <begin position="5"/>
        <end position="180"/>
    </location>
</feature>
<dbReference type="SUPFAM" id="SSF54593">
    <property type="entry name" value="Glyoxalase/Bleomycin resistance protein/Dihydroxybiphenyl dioxygenase"/>
    <property type="match status" value="1"/>
</dbReference>
<evidence type="ECO:0000313" key="3">
    <source>
        <dbReference type="Proteomes" id="UP001597034"/>
    </source>
</evidence>